<dbReference type="PANTHER" id="PTHR13355">
    <property type="entry name" value="GLUCOSAMINE 6-PHOSPHATE N-ACETYLTRANSFERASE"/>
    <property type="match status" value="1"/>
</dbReference>
<sequence>MDTSHFIKTNTSTCQMSIVQWQDAAPSLRAVRESVFIHEQHVPKELEWDTFDPVSTHLLVTSSAGEPVGAARLLPDGHIGRMAVLKTWRGKGIGSAMLQRLLDECRQRGMTKVALNAQVTAKSFYAKFGFQVVGEEFIEAGMSHIKMFLKL</sequence>
<dbReference type="Gene3D" id="3.40.630.30">
    <property type="match status" value="1"/>
</dbReference>
<dbReference type="InterPro" id="IPR039143">
    <property type="entry name" value="GNPNAT1-like"/>
</dbReference>
<dbReference type="PANTHER" id="PTHR13355:SF11">
    <property type="entry name" value="GLUCOSAMINE 6-PHOSPHATE N-ACETYLTRANSFERASE"/>
    <property type="match status" value="1"/>
</dbReference>
<evidence type="ECO:0000259" key="1">
    <source>
        <dbReference type="PROSITE" id="PS51186"/>
    </source>
</evidence>
<keyword evidence="2" id="KW-0808">Transferase</keyword>
<proteinExistence type="predicted"/>
<protein>
    <submittedName>
        <fullName evidence="2">Predicted N-acyltransferase, GNAT family</fullName>
    </submittedName>
</protein>
<keyword evidence="2" id="KW-0012">Acyltransferase</keyword>
<dbReference type="InterPro" id="IPR016181">
    <property type="entry name" value="Acyl_CoA_acyltransferase"/>
</dbReference>
<accession>A0A1I3WWG3</accession>
<dbReference type="SUPFAM" id="SSF55729">
    <property type="entry name" value="Acyl-CoA N-acyltransferases (Nat)"/>
    <property type="match status" value="1"/>
</dbReference>
<evidence type="ECO:0000313" key="3">
    <source>
        <dbReference type="Proteomes" id="UP000199533"/>
    </source>
</evidence>
<dbReference type="STRING" id="52441.SAMN05216302_100111"/>
<dbReference type="Proteomes" id="UP000199533">
    <property type="component" value="Unassembled WGS sequence"/>
</dbReference>
<dbReference type="EMBL" id="FOSP01000001">
    <property type="protein sequence ID" value="SFK11835.1"/>
    <property type="molecule type" value="Genomic_DNA"/>
</dbReference>
<evidence type="ECO:0000313" key="2">
    <source>
        <dbReference type="EMBL" id="SFK11835.1"/>
    </source>
</evidence>
<organism evidence="2 3">
    <name type="scientific">Nitrosomonas aestuarii</name>
    <dbReference type="NCBI Taxonomy" id="52441"/>
    <lineage>
        <taxon>Bacteria</taxon>
        <taxon>Pseudomonadati</taxon>
        <taxon>Pseudomonadota</taxon>
        <taxon>Betaproteobacteria</taxon>
        <taxon>Nitrosomonadales</taxon>
        <taxon>Nitrosomonadaceae</taxon>
        <taxon>Nitrosomonas</taxon>
    </lineage>
</organism>
<dbReference type="CDD" id="cd04301">
    <property type="entry name" value="NAT_SF"/>
    <property type="match status" value="1"/>
</dbReference>
<dbReference type="AlphaFoldDB" id="A0A1I3WWG3"/>
<dbReference type="Pfam" id="PF13673">
    <property type="entry name" value="Acetyltransf_10"/>
    <property type="match status" value="1"/>
</dbReference>
<name>A0A1I3WWG3_9PROT</name>
<feature type="domain" description="N-acetyltransferase" evidence="1">
    <location>
        <begin position="16"/>
        <end position="151"/>
    </location>
</feature>
<dbReference type="GO" id="GO:0004343">
    <property type="term" value="F:glucosamine 6-phosphate N-acetyltransferase activity"/>
    <property type="evidence" value="ECO:0007669"/>
    <property type="project" value="TreeGrafter"/>
</dbReference>
<dbReference type="PROSITE" id="PS51186">
    <property type="entry name" value="GNAT"/>
    <property type="match status" value="1"/>
</dbReference>
<keyword evidence="3" id="KW-1185">Reference proteome</keyword>
<dbReference type="InterPro" id="IPR000182">
    <property type="entry name" value="GNAT_dom"/>
</dbReference>
<reference evidence="3" key="1">
    <citation type="submission" date="2016-10" db="EMBL/GenBank/DDBJ databases">
        <authorList>
            <person name="Varghese N."/>
            <person name="Submissions S."/>
        </authorList>
    </citation>
    <scope>NUCLEOTIDE SEQUENCE [LARGE SCALE GENOMIC DNA]</scope>
    <source>
        <strain evidence="3">Nm69</strain>
    </source>
</reference>
<gene>
    <name evidence="2" type="ORF">SAMN05216302_100111</name>
</gene>